<name>A0ACD4NKD6_9HYPH</name>
<keyword evidence="2" id="KW-1185">Reference proteome</keyword>
<organism evidence="1 2">
    <name type="scientific">Antarcticirhabdus aurantiaca</name>
    <dbReference type="NCBI Taxonomy" id="2606717"/>
    <lineage>
        <taxon>Bacteria</taxon>
        <taxon>Pseudomonadati</taxon>
        <taxon>Pseudomonadota</taxon>
        <taxon>Alphaproteobacteria</taxon>
        <taxon>Hyphomicrobiales</taxon>
        <taxon>Aurantimonadaceae</taxon>
        <taxon>Antarcticirhabdus</taxon>
    </lineage>
</organism>
<dbReference type="Proteomes" id="UP001163223">
    <property type="component" value="Chromosome"/>
</dbReference>
<sequence length="259" mass="29065">MPRVATQAVGGAVLKFPYSYEAMGQILEIVRGAGGTVSNDYFPQLDEGGGREAFRRARIKRMALWRYLSILFTLRDRHDDLRNETATQDRCESLRRTAKLSSRLAEMLESDAHLRAALMRQLDEDENADPLAEFIRLLPRINKAATDEADRIEGSNTHLNALMPPIKPPPKSNSRYAATKDAEFFRGLRSAFKKFFDQEPTILQDADDAGEPYGPFVAFVMAVKRAAGEPITASAVKQADYRSSERKRDSLKKTDDPVP</sequence>
<proteinExistence type="predicted"/>
<evidence type="ECO:0000313" key="1">
    <source>
        <dbReference type="EMBL" id="WAJ27372.1"/>
    </source>
</evidence>
<accession>A0ACD4NKD6</accession>
<gene>
    <name evidence="1" type="ORF">OXU80_21375</name>
</gene>
<evidence type="ECO:0000313" key="2">
    <source>
        <dbReference type="Proteomes" id="UP001163223"/>
    </source>
</evidence>
<dbReference type="EMBL" id="CP113520">
    <property type="protein sequence ID" value="WAJ27372.1"/>
    <property type="molecule type" value="Genomic_DNA"/>
</dbReference>
<protein>
    <submittedName>
        <fullName evidence="1">Uncharacterized protein</fullName>
    </submittedName>
</protein>
<reference evidence="1" key="1">
    <citation type="submission" date="2022-11" db="EMBL/GenBank/DDBJ databases">
        <title>beta-Carotene-producing bacterium, Jeongeuplla avenae sp. nov., alleviates the salt stress of Arabidopsis seedlings.</title>
        <authorList>
            <person name="Jiang L."/>
            <person name="Lee J."/>
        </authorList>
    </citation>
    <scope>NUCLEOTIDE SEQUENCE</scope>
    <source>
        <strain evidence="1">DY_R2A_6</strain>
    </source>
</reference>